<dbReference type="KEGG" id="ndp:E2C04_10790"/>
<evidence type="ECO:0000313" key="7">
    <source>
        <dbReference type="Proteomes" id="UP000297025"/>
    </source>
</evidence>
<dbReference type="EMBL" id="BMCK01000006">
    <property type="protein sequence ID" value="GGD30979.1"/>
    <property type="molecule type" value="Genomic_DNA"/>
</dbReference>
<dbReference type="Pfam" id="PF00534">
    <property type="entry name" value="Glycos_transf_1"/>
    <property type="match status" value="1"/>
</dbReference>
<evidence type="ECO:0000256" key="1">
    <source>
        <dbReference type="ARBA" id="ARBA00022676"/>
    </source>
</evidence>
<protein>
    <submittedName>
        <fullName evidence="5">Glycosyl transferase family 1</fullName>
    </submittedName>
    <submittedName>
        <fullName evidence="6">Glycosyltransferase family 4 protein</fullName>
    </submittedName>
</protein>
<dbReference type="Gene3D" id="3.40.50.2000">
    <property type="entry name" value="Glycogen Phosphorylase B"/>
    <property type="match status" value="2"/>
</dbReference>
<dbReference type="EMBL" id="CP038462">
    <property type="protein sequence ID" value="QCC77539.1"/>
    <property type="molecule type" value="Genomic_DNA"/>
</dbReference>
<dbReference type="PANTHER" id="PTHR12526">
    <property type="entry name" value="GLYCOSYLTRANSFERASE"/>
    <property type="match status" value="1"/>
</dbReference>
<feature type="domain" description="Glycosyltransferase subfamily 4-like N-terminal" evidence="4">
    <location>
        <begin position="22"/>
        <end position="180"/>
    </location>
</feature>
<dbReference type="InterPro" id="IPR028098">
    <property type="entry name" value="Glyco_trans_4-like_N"/>
</dbReference>
<gene>
    <name evidence="6" type="ORF">E2C04_10790</name>
    <name evidence="5" type="ORF">GCM10007231_33120</name>
</gene>
<evidence type="ECO:0000259" key="3">
    <source>
        <dbReference type="Pfam" id="PF00534"/>
    </source>
</evidence>
<sequence>MTRPLRVCLIASSRFAIREPFVGGLEAHTHLLARELGRRGHEVSLFAAPGSDPTLNVRELPVRRRDPSPAARADVGATPREWVEEHHAYLSLMLDLAASGGERFDVVHNNSLHYLPVAMAAALAPTVVTTLHTPPLAFLESAIDLAPARSVFVAVSDATGRAWAPHVAARTVHNGVDTNRWPVGPGGDAAVWSGRLVPEKAPHHAIIAARRAGMPLVLVGPCHDPAYFADEVAPRLGDGITYRGHVGHDELGDLLGRSRVAVVSPEWDEPYGLVAAEAMACGTPVAAYARGGLPEVVGVEGGALARPGDPDDLARAILEAAGRDRAGVRRRVEQHFSLEAMVDRYVEVYREAIRGRDLRGEMGVAV</sequence>
<reference evidence="6" key="4">
    <citation type="submission" date="2019-03" db="EMBL/GenBank/DDBJ databases">
        <authorList>
            <person name="Huang Y."/>
        </authorList>
    </citation>
    <scope>NUCLEOTIDE SEQUENCE</scope>
    <source>
        <strain evidence="6">JCM 16608</strain>
    </source>
</reference>
<evidence type="ECO:0000259" key="4">
    <source>
        <dbReference type="Pfam" id="PF13439"/>
    </source>
</evidence>
<dbReference type="Proteomes" id="UP000630594">
    <property type="component" value="Unassembled WGS sequence"/>
</dbReference>
<dbReference type="Proteomes" id="UP000297025">
    <property type="component" value="Chromosome"/>
</dbReference>
<dbReference type="Pfam" id="PF13439">
    <property type="entry name" value="Glyco_transf_4"/>
    <property type="match status" value="1"/>
</dbReference>
<reference evidence="5" key="2">
    <citation type="journal article" date="2014" name="Int. J. Syst. Evol. Microbiol.">
        <title>Complete genome of a new Firmicutes species belonging to the dominant human colonic microbiota ('Ruminococcus bicirculans') reveals two chromosomes and a selective capacity to utilize plant glucans.</title>
        <authorList>
            <consortium name="NISC Comparative Sequencing Program"/>
            <person name="Wegmann U."/>
            <person name="Louis P."/>
            <person name="Goesmann A."/>
            <person name="Henrissat B."/>
            <person name="Duncan S.H."/>
            <person name="Flint H.J."/>
        </authorList>
    </citation>
    <scope>NUCLEOTIDE SEQUENCE</scope>
    <source>
        <strain evidence="5">CCM 7403</strain>
    </source>
</reference>
<evidence type="ECO:0000313" key="5">
    <source>
        <dbReference type="EMBL" id="GGD30979.1"/>
    </source>
</evidence>
<dbReference type="OrthoDB" id="9809227at2"/>
<reference evidence="5" key="5">
    <citation type="submission" date="2024-05" db="EMBL/GenBank/DDBJ databases">
        <authorList>
            <person name="Sun Q."/>
            <person name="Sedlacek I."/>
        </authorList>
    </citation>
    <scope>NUCLEOTIDE SEQUENCE</scope>
    <source>
        <strain evidence="5">CCM 7403</strain>
    </source>
</reference>
<feature type="domain" description="Glycosyl transferase family 1" evidence="3">
    <location>
        <begin position="191"/>
        <end position="320"/>
    </location>
</feature>
<dbReference type="CDD" id="cd03802">
    <property type="entry name" value="GT4_AviGT4-like"/>
    <property type="match status" value="1"/>
</dbReference>
<reference evidence="8" key="3">
    <citation type="journal article" date="2019" name="Int. J. Syst. Evol. Microbiol.">
        <title>The Global Catalogue of Microorganisms (GCM) 10K type strain sequencing project: providing services to taxonomists for standard genome sequencing and annotation.</title>
        <authorList>
            <consortium name="The Broad Institute Genomics Platform"/>
            <consortium name="The Broad Institute Genome Sequencing Center for Infectious Disease"/>
            <person name="Wu L."/>
            <person name="Ma J."/>
        </authorList>
    </citation>
    <scope>NUCLEOTIDE SEQUENCE [LARGE SCALE GENOMIC DNA]</scope>
    <source>
        <strain evidence="8">CCM 7403</strain>
    </source>
</reference>
<dbReference type="InterPro" id="IPR001296">
    <property type="entry name" value="Glyco_trans_1"/>
</dbReference>
<keyword evidence="1" id="KW-0328">Glycosyltransferase</keyword>
<keyword evidence="2 6" id="KW-0808">Transferase</keyword>
<dbReference type="SUPFAM" id="SSF53756">
    <property type="entry name" value="UDP-Glycosyltransferase/glycogen phosphorylase"/>
    <property type="match status" value="1"/>
</dbReference>
<reference evidence="6 7" key="1">
    <citation type="journal article" date="2008" name="Int. J. Syst. Evol. Microbiol.">
        <title>Nocardioides daphniae sp. nov., isolated from Daphnia cucullata (Crustacea: Cladocera).</title>
        <authorList>
            <person name="Toth E.M."/>
            <person name="Keki Z."/>
            <person name="Homonnay Z.G."/>
            <person name="Borsodi A.K."/>
            <person name="Marialigeti K."/>
            <person name="Schumann P."/>
        </authorList>
    </citation>
    <scope>NUCLEOTIDE SEQUENCE [LARGE SCALE GENOMIC DNA]</scope>
    <source>
        <strain evidence="6 7">JCM 16608</strain>
    </source>
</reference>
<accession>A0A4P7UFA6</accession>
<keyword evidence="8" id="KW-1185">Reference proteome</keyword>
<evidence type="ECO:0000313" key="8">
    <source>
        <dbReference type="Proteomes" id="UP000630594"/>
    </source>
</evidence>
<evidence type="ECO:0000256" key="2">
    <source>
        <dbReference type="ARBA" id="ARBA00022679"/>
    </source>
</evidence>
<dbReference type="RefSeq" id="WP_135832583.1">
    <property type="nucleotide sequence ID" value="NZ_BMCK01000006.1"/>
</dbReference>
<dbReference type="PANTHER" id="PTHR12526:SF595">
    <property type="entry name" value="BLL5217 PROTEIN"/>
    <property type="match status" value="1"/>
</dbReference>
<name>A0A4P7UFA6_9ACTN</name>
<proteinExistence type="predicted"/>
<evidence type="ECO:0000313" key="6">
    <source>
        <dbReference type="EMBL" id="QCC77539.1"/>
    </source>
</evidence>
<dbReference type="AlphaFoldDB" id="A0A4P7UFA6"/>
<organism evidence="6 7">
    <name type="scientific">Nocardioides daphniae</name>
    <dbReference type="NCBI Taxonomy" id="402297"/>
    <lineage>
        <taxon>Bacteria</taxon>
        <taxon>Bacillati</taxon>
        <taxon>Actinomycetota</taxon>
        <taxon>Actinomycetes</taxon>
        <taxon>Propionibacteriales</taxon>
        <taxon>Nocardioidaceae</taxon>
        <taxon>Nocardioides</taxon>
    </lineage>
</organism>
<dbReference type="GO" id="GO:0016757">
    <property type="term" value="F:glycosyltransferase activity"/>
    <property type="evidence" value="ECO:0007669"/>
    <property type="project" value="UniProtKB-KW"/>
</dbReference>